<accession>A0A916ZSS6</accession>
<proteinExistence type="predicted"/>
<evidence type="ECO:0000313" key="10">
    <source>
        <dbReference type="EMBL" id="GGE11331.1"/>
    </source>
</evidence>
<gene>
    <name evidence="10" type="ORF">GCM10011390_33000</name>
</gene>
<dbReference type="PANTHER" id="PTHR41523:SF8">
    <property type="entry name" value="ETHYLENE RESPONSE SENSOR PROTEIN"/>
    <property type="match status" value="1"/>
</dbReference>
<dbReference type="EC" id="2.7.13.3" evidence="2"/>
<evidence type="ECO:0000313" key="11">
    <source>
        <dbReference type="Proteomes" id="UP000644699"/>
    </source>
</evidence>
<reference evidence="10" key="2">
    <citation type="submission" date="2020-09" db="EMBL/GenBank/DDBJ databases">
        <authorList>
            <person name="Sun Q."/>
            <person name="Zhou Y."/>
        </authorList>
    </citation>
    <scope>NUCLEOTIDE SEQUENCE</scope>
    <source>
        <strain evidence="10">CGMCC 1.15367</strain>
    </source>
</reference>
<organism evidence="10 11">
    <name type="scientific">Aureimonas endophytica</name>
    <dbReference type="NCBI Taxonomy" id="2027858"/>
    <lineage>
        <taxon>Bacteria</taxon>
        <taxon>Pseudomonadati</taxon>
        <taxon>Pseudomonadota</taxon>
        <taxon>Alphaproteobacteria</taxon>
        <taxon>Hyphomicrobiales</taxon>
        <taxon>Aurantimonadaceae</taxon>
        <taxon>Aureimonas</taxon>
    </lineage>
</organism>
<keyword evidence="8" id="KW-0067">ATP-binding</keyword>
<feature type="domain" description="PAS" evidence="9">
    <location>
        <begin position="46"/>
        <end position="93"/>
    </location>
</feature>
<evidence type="ECO:0000256" key="7">
    <source>
        <dbReference type="ARBA" id="ARBA00022777"/>
    </source>
</evidence>
<protein>
    <recommendedName>
        <fullName evidence="3">Blue-light-activated histidine kinase</fullName>
        <ecNumber evidence="2">2.7.13.3</ecNumber>
    </recommendedName>
</protein>
<dbReference type="Pfam" id="PF07536">
    <property type="entry name" value="HWE_HK"/>
    <property type="match status" value="1"/>
</dbReference>
<dbReference type="InterPro" id="IPR013656">
    <property type="entry name" value="PAS_4"/>
</dbReference>
<reference evidence="10" key="1">
    <citation type="journal article" date="2014" name="Int. J. Syst. Evol. Microbiol.">
        <title>Complete genome sequence of Corynebacterium casei LMG S-19264T (=DSM 44701T), isolated from a smear-ripened cheese.</title>
        <authorList>
            <consortium name="US DOE Joint Genome Institute (JGI-PGF)"/>
            <person name="Walter F."/>
            <person name="Albersmeier A."/>
            <person name="Kalinowski J."/>
            <person name="Ruckert C."/>
        </authorList>
    </citation>
    <scope>NUCLEOTIDE SEQUENCE</scope>
    <source>
        <strain evidence="10">CGMCC 1.15367</strain>
    </source>
</reference>
<evidence type="ECO:0000256" key="6">
    <source>
        <dbReference type="ARBA" id="ARBA00022741"/>
    </source>
</evidence>
<keyword evidence="7 10" id="KW-0418">Kinase</keyword>
<keyword evidence="11" id="KW-1185">Reference proteome</keyword>
<name>A0A916ZSS6_9HYPH</name>
<dbReference type="SMART" id="SM00911">
    <property type="entry name" value="HWE_HK"/>
    <property type="match status" value="1"/>
</dbReference>
<dbReference type="RefSeq" id="WP_188910411.1">
    <property type="nucleotide sequence ID" value="NZ_BMIQ01000005.1"/>
</dbReference>
<dbReference type="GO" id="GO:0004673">
    <property type="term" value="F:protein histidine kinase activity"/>
    <property type="evidence" value="ECO:0007669"/>
    <property type="project" value="UniProtKB-EC"/>
</dbReference>
<dbReference type="CDD" id="cd00130">
    <property type="entry name" value="PAS"/>
    <property type="match status" value="1"/>
</dbReference>
<dbReference type="Proteomes" id="UP000644699">
    <property type="component" value="Unassembled WGS sequence"/>
</dbReference>
<comment type="catalytic activity">
    <reaction evidence="1">
        <text>ATP + protein L-histidine = ADP + protein N-phospho-L-histidine.</text>
        <dbReference type="EC" id="2.7.13.3"/>
    </reaction>
</comment>
<dbReference type="InterPro" id="IPR036890">
    <property type="entry name" value="HATPase_C_sf"/>
</dbReference>
<evidence type="ECO:0000256" key="1">
    <source>
        <dbReference type="ARBA" id="ARBA00000085"/>
    </source>
</evidence>
<dbReference type="NCBIfam" id="TIGR00229">
    <property type="entry name" value="sensory_box"/>
    <property type="match status" value="1"/>
</dbReference>
<dbReference type="InterPro" id="IPR000014">
    <property type="entry name" value="PAS"/>
</dbReference>
<dbReference type="EMBL" id="BMIQ01000005">
    <property type="protein sequence ID" value="GGE11331.1"/>
    <property type="molecule type" value="Genomic_DNA"/>
</dbReference>
<evidence type="ECO:0000256" key="2">
    <source>
        <dbReference type="ARBA" id="ARBA00012438"/>
    </source>
</evidence>
<dbReference type="PANTHER" id="PTHR41523">
    <property type="entry name" value="TWO-COMPONENT SYSTEM SENSOR PROTEIN"/>
    <property type="match status" value="1"/>
</dbReference>
<dbReference type="AlphaFoldDB" id="A0A916ZSS6"/>
<keyword evidence="5" id="KW-0808">Transferase</keyword>
<dbReference type="InterPro" id="IPR011102">
    <property type="entry name" value="Sig_transdc_His_kinase_HWE"/>
</dbReference>
<dbReference type="Pfam" id="PF08448">
    <property type="entry name" value="PAS_4"/>
    <property type="match status" value="1"/>
</dbReference>
<evidence type="ECO:0000259" key="9">
    <source>
        <dbReference type="PROSITE" id="PS50112"/>
    </source>
</evidence>
<sequence>MTGEEAELRQRLEEAEETLRAIREGEVDALVIGGARPAEVFTLEAGPEPYRVFMEAMELGAAALDEANRVLFANKAFCTLFGCVMEELQGRALPEMLGEAVEKPLAEFLAKGRSEPHAAEFRVAGAAAERQLHLSAAPLRLGPSFGLALTVTDLTERQRLAATEESERLARAVIASASEAVIVCDLSGRITHISRSGLALCRDNPIGAMFDQAFPFTLPDVTGLLAGEDLIAMANGGGLVQGIEMAFEAPSARKSLLFSAAPLVVSGDDIRGCVVTLVDLTQRKEAERQQHLLMKELDHRVKNTLALVVSICARTASSEDTVEGFRKAFLGRIHALAATHNLLAEKSWANIRVLDVVAAELAPYVTLGDSRLELEGLEVWISPRAATALGLVTHELATNAAKYGALSTLEGRVSVRGRLDPEGRSLTLEWRERAGPMVTEPERKGFGRSVIARSLAYVEDGGATLRFAPEGVECTISIPWQDVQVA</sequence>
<dbReference type="PROSITE" id="PS50112">
    <property type="entry name" value="PAS"/>
    <property type="match status" value="1"/>
</dbReference>
<dbReference type="InterPro" id="IPR035965">
    <property type="entry name" value="PAS-like_dom_sf"/>
</dbReference>
<comment type="caution">
    <text evidence="10">The sequence shown here is derived from an EMBL/GenBank/DDBJ whole genome shotgun (WGS) entry which is preliminary data.</text>
</comment>
<evidence type="ECO:0000256" key="5">
    <source>
        <dbReference type="ARBA" id="ARBA00022679"/>
    </source>
</evidence>
<dbReference type="GO" id="GO:0005524">
    <property type="term" value="F:ATP binding"/>
    <property type="evidence" value="ECO:0007669"/>
    <property type="project" value="UniProtKB-KW"/>
</dbReference>
<dbReference type="Gene3D" id="3.30.450.20">
    <property type="entry name" value="PAS domain"/>
    <property type="match status" value="2"/>
</dbReference>
<evidence type="ECO:0000256" key="3">
    <source>
        <dbReference type="ARBA" id="ARBA00021740"/>
    </source>
</evidence>
<evidence type="ECO:0000256" key="8">
    <source>
        <dbReference type="ARBA" id="ARBA00022840"/>
    </source>
</evidence>
<dbReference type="Gene3D" id="3.30.565.10">
    <property type="entry name" value="Histidine kinase-like ATPase, C-terminal domain"/>
    <property type="match status" value="1"/>
</dbReference>
<keyword evidence="4" id="KW-0597">Phosphoprotein</keyword>
<keyword evidence="6" id="KW-0547">Nucleotide-binding</keyword>
<dbReference type="SMART" id="SM00091">
    <property type="entry name" value="PAS"/>
    <property type="match status" value="2"/>
</dbReference>
<dbReference type="SUPFAM" id="SSF55785">
    <property type="entry name" value="PYP-like sensor domain (PAS domain)"/>
    <property type="match status" value="2"/>
</dbReference>
<evidence type="ECO:0000256" key="4">
    <source>
        <dbReference type="ARBA" id="ARBA00022553"/>
    </source>
</evidence>